<dbReference type="Proteomes" id="UP000789390">
    <property type="component" value="Unassembled WGS sequence"/>
</dbReference>
<protein>
    <submittedName>
        <fullName evidence="3">Uncharacterized protein</fullName>
    </submittedName>
</protein>
<evidence type="ECO:0000313" key="4">
    <source>
        <dbReference type="Proteomes" id="UP000789390"/>
    </source>
</evidence>
<feature type="region of interest" description="Disordered" evidence="1">
    <location>
        <begin position="260"/>
        <end position="380"/>
    </location>
</feature>
<accession>A0A8J2RJN6</accession>
<name>A0A8J2RJN6_9CRUS</name>
<keyword evidence="2" id="KW-0732">Signal</keyword>
<evidence type="ECO:0000256" key="2">
    <source>
        <dbReference type="SAM" id="SignalP"/>
    </source>
</evidence>
<feature type="chain" id="PRO_5035262376" evidence="2">
    <location>
        <begin position="21"/>
        <end position="380"/>
    </location>
</feature>
<evidence type="ECO:0000313" key="3">
    <source>
        <dbReference type="EMBL" id="CAH0101194.1"/>
    </source>
</evidence>
<dbReference type="EMBL" id="CAKKLH010000054">
    <property type="protein sequence ID" value="CAH0101194.1"/>
    <property type="molecule type" value="Genomic_DNA"/>
</dbReference>
<feature type="compositionally biased region" description="Low complexity" evidence="1">
    <location>
        <begin position="260"/>
        <end position="353"/>
    </location>
</feature>
<sequence length="380" mass="40291">MSKLMFVVLILIGLTCSARASLNLHGQPLLSGVTSFTLEMETVTTTKPTTCYTTSGQVTQCRRKRGMIEKPMQFLEGELKIVPSAVIGIEPTPLPRASINPADVYNSYKLYSSFDDSYRKSQQNIFYKLANNGRRNYVTVGDCGMSTVNFSQFIACLGMTVQETSTITATFRETSTISEGYTTMTVIGCTPAGFPYLFCPAGTSTTTVDSTTTTTTESAVTAVTPTEPVSDSPAIQTTLAPSVATVTVTVTTTVTIQSPATTSAVTESTATTTTTTTTEPTTTTTTEPTTTTTEPTTTTTEPTTTTTEQTTTTTEPTTTTTEPTTTTTTEPTTTEPATTTTTTEPTTTTSPTESVAIPSSTTEFSDVTTMTPDFEESTAP</sequence>
<organism evidence="3 4">
    <name type="scientific">Daphnia galeata</name>
    <dbReference type="NCBI Taxonomy" id="27404"/>
    <lineage>
        <taxon>Eukaryota</taxon>
        <taxon>Metazoa</taxon>
        <taxon>Ecdysozoa</taxon>
        <taxon>Arthropoda</taxon>
        <taxon>Crustacea</taxon>
        <taxon>Branchiopoda</taxon>
        <taxon>Diplostraca</taxon>
        <taxon>Cladocera</taxon>
        <taxon>Anomopoda</taxon>
        <taxon>Daphniidae</taxon>
        <taxon>Daphnia</taxon>
    </lineage>
</organism>
<proteinExistence type="predicted"/>
<reference evidence="3" key="1">
    <citation type="submission" date="2021-11" db="EMBL/GenBank/DDBJ databases">
        <authorList>
            <person name="Schell T."/>
        </authorList>
    </citation>
    <scope>NUCLEOTIDE SEQUENCE</scope>
    <source>
        <strain evidence="3">M5</strain>
    </source>
</reference>
<evidence type="ECO:0000256" key="1">
    <source>
        <dbReference type="SAM" id="MobiDB-lite"/>
    </source>
</evidence>
<comment type="caution">
    <text evidence="3">The sequence shown here is derived from an EMBL/GenBank/DDBJ whole genome shotgun (WGS) entry which is preliminary data.</text>
</comment>
<keyword evidence="4" id="KW-1185">Reference proteome</keyword>
<feature type="compositionally biased region" description="Polar residues" evidence="1">
    <location>
        <begin position="357"/>
        <end position="371"/>
    </location>
</feature>
<dbReference type="AlphaFoldDB" id="A0A8J2RJN6"/>
<gene>
    <name evidence="3" type="ORF">DGAL_LOCUS3522</name>
</gene>
<feature type="signal peptide" evidence="2">
    <location>
        <begin position="1"/>
        <end position="20"/>
    </location>
</feature>